<evidence type="ECO:0000313" key="2">
    <source>
        <dbReference type="Proteomes" id="UP000322524"/>
    </source>
</evidence>
<dbReference type="EMBL" id="VTEV01000003">
    <property type="protein sequence ID" value="TYS69197.1"/>
    <property type="molecule type" value="Genomic_DNA"/>
</dbReference>
<evidence type="ECO:0000313" key="1">
    <source>
        <dbReference type="EMBL" id="TYS69197.1"/>
    </source>
</evidence>
<dbReference type="InterPro" id="IPR018474">
    <property type="entry name" value="Uncharacterised_Yqai"/>
</dbReference>
<name>A0A5D4T0K2_9BACI</name>
<dbReference type="OrthoDB" id="2454838at2"/>
<comment type="caution">
    <text evidence="1">The sequence shown here is derived from an EMBL/GenBank/DDBJ whole genome shotgun (WGS) entry which is preliminary data.</text>
</comment>
<dbReference type="AlphaFoldDB" id="A0A5D4T0K2"/>
<accession>A0A5D4T0K2</accession>
<gene>
    <name evidence="1" type="ORF">FZC76_06995</name>
</gene>
<reference evidence="1 2" key="1">
    <citation type="submission" date="2019-08" db="EMBL/GenBank/DDBJ databases">
        <title>Bacillus genomes from the desert of Cuatro Cienegas, Coahuila.</title>
        <authorList>
            <person name="Olmedo-Alvarez G."/>
        </authorList>
    </citation>
    <scope>NUCLEOTIDE SEQUENCE [LARGE SCALE GENOMIC DNA]</scope>
    <source>
        <strain evidence="1 2">CH28_1T</strain>
    </source>
</reference>
<dbReference type="Proteomes" id="UP000322524">
    <property type="component" value="Unassembled WGS sequence"/>
</dbReference>
<sequence>MEDEEYDHICPYGCYEKEADQHEGNDACGDEVKKGDYILIHNGETILESNAIDYLVDILGAERKVAGEN</sequence>
<protein>
    <recommendedName>
        <fullName evidence="3">YqaI-like protein</fullName>
    </recommendedName>
</protein>
<dbReference type="SUPFAM" id="SSF160713">
    <property type="entry name" value="YqaI-like"/>
    <property type="match status" value="1"/>
</dbReference>
<organism evidence="1 2">
    <name type="scientific">Sutcliffiella horikoshii</name>
    <dbReference type="NCBI Taxonomy" id="79883"/>
    <lineage>
        <taxon>Bacteria</taxon>
        <taxon>Bacillati</taxon>
        <taxon>Bacillota</taxon>
        <taxon>Bacilli</taxon>
        <taxon>Bacillales</taxon>
        <taxon>Bacillaceae</taxon>
        <taxon>Sutcliffiella</taxon>
    </lineage>
</organism>
<evidence type="ECO:0008006" key="3">
    <source>
        <dbReference type="Google" id="ProtNLM"/>
    </source>
</evidence>
<dbReference type="Pfam" id="PF09466">
    <property type="entry name" value="Yqai"/>
    <property type="match status" value="1"/>
</dbReference>
<dbReference type="Gene3D" id="3.30.40.30">
    <property type="entry name" value="YqaI domain"/>
    <property type="match status" value="1"/>
</dbReference>
<proteinExistence type="predicted"/>
<dbReference type="InterPro" id="IPR023118">
    <property type="entry name" value="YqaI_dom_sf"/>
</dbReference>